<evidence type="ECO:0000313" key="4">
    <source>
        <dbReference type="Proteomes" id="UP000226437"/>
    </source>
</evidence>
<keyword evidence="4" id="KW-1185">Reference proteome</keyword>
<dbReference type="EMBL" id="PDLO01000002">
    <property type="protein sequence ID" value="PHK99440.1"/>
    <property type="molecule type" value="Genomic_DNA"/>
</dbReference>
<evidence type="ECO:0000313" key="3">
    <source>
        <dbReference type="EMBL" id="PHK99440.1"/>
    </source>
</evidence>
<name>A0A2G0CHP4_9BACT</name>
<feature type="transmembrane region" description="Helical" evidence="1">
    <location>
        <begin position="61"/>
        <end position="82"/>
    </location>
</feature>
<feature type="transmembrane region" description="Helical" evidence="1">
    <location>
        <begin position="31"/>
        <end position="54"/>
    </location>
</feature>
<evidence type="ECO:0000259" key="2">
    <source>
        <dbReference type="Pfam" id="PF09990"/>
    </source>
</evidence>
<keyword evidence="1" id="KW-0472">Membrane</keyword>
<feature type="transmembrane region" description="Helical" evidence="1">
    <location>
        <begin position="102"/>
        <end position="124"/>
    </location>
</feature>
<feature type="domain" description="DUF2231" evidence="2">
    <location>
        <begin position="28"/>
        <end position="164"/>
    </location>
</feature>
<keyword evidence="1" id="KW-0812">Transmembrane</keyword>
<keyword evidence="1" id="KW-1133">Transmembrane helix</keyword>
<sequence>MLLLPLAVFAQVLQESTVVDASLNDFANLHPLIVHLPIMLLPVALATQVASLFLWKQPLGWVTLIALAGGVAGAVAAGLIFHPHTLDLTSAAQEVLDRHDSYAYWTVGLSTTALILKTGDLWLFQKKRWLELLTTLVLAGSAFTVSMAGHYGATLVYLHGVGVQGNYVTGESDHEH</sequence>
<dbReference type="Proteomes" id="UP000226437">
    <property type="component" value="Unassembled WGS sequence"/>
</dbReference>
<proteinExistence type="predicted"/>
<accession>A0A2G0CHP4</accession>
<protein>
    <recommendedName>
        <fullName evidence="2">DUF2231 domain-containing protein</fullName>
    </recommendedName>
</protein>
<evidence type="ECO:0000256" key="1">
    <source>
        <dbReference type="SAM" id="Phobius"/>
    </source>
</evidence>
<comment type="caution">
    <text evidence="3">The sequence shown here is derived from an EMBL/GenBank/DDBJ whole genome shotgun (WGS) entry which is preliminary data.</text>
</comment>
<feature type="transmembrane region" description="Helical" evidence="1">
    <location>
        <begin position="136"/>
        <end position="158"/>
    </location>
</feature>
<gene>
    <name evidence="3" type="ORF">CGL56_08285</name>
</gene>
<reference evidence="3 4" key="1">
    <citation type="submission" date="2017-10" db="EMBL/GenBank/DDBJ databases">
        <title>The draft genome sequence of Lewinella marina KCTC 32374.</title>
        <authorList>
            <person name="Wang K."/>
        </authorList>
    </citation>
    <scope>NUCLEOTIDE SEQUENCE [LARGE SCALE GENOMIC DNA]</scope>
    <source>
        <strain evidence="3 4">MKG-38</strain>
    </source>
</reference>
<dbReference type="AlphaFoldDB" id="A0A2G0CHP4"/>
<organism evidence="3 4">
    <name type="scientific">Neolewinella marina</name>
    <dbReference type="NCBI Taxonomy" id="438751"/>
    <lineage>
        <taxon>Bacteria</taxon>
        <taxon>Pseudomonadati</taxon>
        <taxon>Bacteroidota</taxon>
        <taxon>Saprospiria</taxon>
        <taxon>Saprospirales</taxon>
        <taxon>Lewinellaceae</taxon>
        <taxon>Neolewinella</taxon>
    </lineage>
</organism>
<dbReference type="Pfam" id="PF09990">
    <property type="entry name" value="DUF2231"/>
    <property type="match status" value="1"/>
</dbReference>
<dbReference type="InterPro" id="IPR019251">
    <property type="entry name" value="DUF2231_TM"/>
</dbReference>